<evidence type="ECO:0000313" key="3">
    <source>
        <dbReference type="Proteomes" id="UP000280008"/>
    </source>
</evidence>
<reference evidence="2 3" key="1">
    <citation type="submission" date="2018-10" db="EMBL/GenBank/DDBJ databases">
        <title>Sequencing the genomes of 1000 actinobacteria strains.</title>
        <authorList>
            <person name="Klenk H.-P."/>
        </authorList>
    </citation>
    <scope>NUCLEOTIDE SEQUENCE [LARGE SCALE GENOMIC DNA]</scope>
    <source>
        <strain evidence="2 3">DSM 17894</strain>
    </source>
</reference>
<keyword evidence="3" id="KW-1185">Reference proteome</keyword>
<name>A0A495IKI5_9MICO</name>
<organism evidence="2 3">
    <name type="scientific">Frondihabitans australicus</name>
    <dbReference type="NCBI Taxonomy" id="386892"/>
    <lineage>
        <taxon>Bacteria</taxon>
        <taxon>Bacillati</taxon>
        <taxon>Actinomycetota</taxon>
        <taxon>Actinomycetes</taxon>
        <taxon>Micrococcales</taxon>
        <taxon>Microbacteriaceae</taxon>
        <taxon>Frondihabitans</taxon>
    </lineage>
</organism>
<gene>
    <name evidence="2" type="ORF">C8E83_3653</name>
</gene>
<dbReference type="EMBL" id="RBKS01000001">
    <property type="protein sequence ID" value="RKR76477.1"/>
    <property type="molecule type" value="Genomic_DNA"/>
</dbReference>
<dbReference type="RefSeq" id="WP_121371447.1">
    <property type="nucleotide sequence ID" value="NZ_RBKS01000001.1"/>
</dbReference>
<evidence type="ECO:0000313" key="2">
    <source>
        <dbReference type="EMBL" id="RKR76477.1"/>
    </source>
</evidence>
<evidence type="ECO:0000256" key="1">
    <source>
        <dbReference type="SAM" id="Phobius"/>
    </source>
</evidence>
<feature type="transmembrane region" description="Helical" evidence="1">
    <location>
        <begin position="201"/>
        <end position="219"/>
    </location>
</feature>
<proteinExistence type="predicted"/>
<dbReference type="AlphaFoldDB" id="A0A495IKI5"/>
<dbReference type="PANTHER" id="PTHR33802">
    <property type="entry name" value="SI:CH211-161H7.5-RELATED"/>
    <property type="match status" value="1"/>
</dbReference>
<accession>A0A495IKI5</accession>
<keyword evidence="1" id="KW-0472">Membrane</keyword>
<feature type="transmembrane region" description="Helical" evidence="1">
    <location>
        <begin position="162"/>
        <end position="181"/>
    </location>
</feature>
<feature type="transmembrane region" description="Helical" evidence="1">
    <location>
        <begin position="250"/>
        <end position="270"/>
    </location>
</feature>
<dbReference type="Proteomes" id="UP000280008">
    <property type="component" value="Unassembled WGS sequence"/>
</dbReference>
<feature type="transmembrane region" description="Helical" evidence="1">
    <location>
        <begin position="67"/>
        <end position="88"/>
    </location>
</feature>
<feature type="transmembrane region" description="Helical" evidence="1">
    <location>
        <begin position="21"/>
        <end position="47"/>
    </location>
</feature>
<feature type="transmembrane region" description="Helical" evidence="1">
    <location>
        <begin position="226"/>
        <end position="244"/>
    </location>
</feature>
<sequence length="278" mass="28157">MSTATAATGRRTATSGDRTRQIVVAVSALVAIVGDFIGAGIVVGTPINQAAGGALAADATLIAPGTGAFQIWGVIYLGLVAYAVWQFLPAQATAQRHQRLGYPIAWSMLLNAAWILSIQADLLWLSIPVIAALLVVLVIAFLRTRDGASDRALRPTGRLDALITDGTVGLYLGWVSVATAANVTAGLQAAGFDGLGIAPEAWAVVVVAVATAVGVALALRGAGRIAPALSLAWGLAWIAEARLAGAPHSVATGVAGLLGALIVLAVTVAVRARAAEKH</sequence>
<feature type="transmembrane region" description="Helical" evidence="1">
    <location>
        <begin position="122"/>
        <end position="142"/>
    </location>
</feature>
<dbReference type="PANTHER" id="PTHR33802:SF1">
    <property type="entry name" value="XK-RELATED PROTEIN"/>
    <property type="match status" value="1"/>
</dbReference>
<dbReference type="OrthoDB" id="5189031at2"/>
<keyword evidence="1" id="KW-1133">Transmembrane helix</keyword>
<comment type="caution">
    <text evidence="2">The sequence shown here is derived from an EMBL/GenBank/DDBJ whole genome shotgun (WGS) entry which is preliminary data.</text>
</comment>
<dbReference type="InterPro" id="IPR038330">
    <property type="entry name" value="TspO/MBR-related_sf"/>
</dbReference>
<keyword evidence="1" id="KW-0812">Transmembrane</keyword>
<protein>
    <submittedName>
        <fullName evidence="2">TspO/MBR related protein</fullName>
    </submittedName>
</protein>
<feature type="transmembrane region" description="Helical" evidence="1">
    <location>
        <begin position="100"/>
        <end position="116"/>
    </location>
</feature>
<dbReference type="Gene3D" id="1.20.1260.100">
    <property type="entry name" value="TspO/MBR protein"/>
    <property type="match status" value="1"/>
</dbReference>